<feature type="region of interest" description="Disordered" evidence="1">
    <location>
        <begin position="1"/>
        <end position="32"/>
    </location>
</feature>
<organism evidence="2 3">
    <name type="scientific">Paractinoplanes deccanensis</name>
    <dbReference type="NCBI Taxonomy" id="113561"/>
    <lineage>
        <taxon>Bacteria</taxon>
        <taxon>Bacillati</taxon>
        <taxon>Actinomycetota</taxon>
        <taxon>Actinomycetes</taxon>
        <taxon>Micromonosporales</taxon>
        <taxon>Micromonosporaceae</taxon>
        <taxon>Paractinoplanes</taxon>
    </lineage>
</organism>
<keyword evidence="3" id="KW-1185">Reference proteome</keyword>
<dbReference type="RefSeq" id="WP_203770544.1">
    <property type="nucleotide sequence ID" value="NZ_BAAABO010000020.1"/>
</dbReference>
<gene>
    <name evidence="2" type="ORF">Ade02nite_56800</name>
</gene>
<proteinExistence type="predicted"/>
<dbReference type="EMBL" id="BOMI01000114">
    <property type="protein sequence ID" value="GID77039.1"/>
    <property type="molecule type" value="Genomic_DNA"/>
</dbReference>
<reference evidence="2 3" key="1">
    <citation type="submission" date="2021-01" db="EMBL/GenBank/DDBJ databases">
        <title>Whole genome shotgun sequence of Actinoplanes deccanensis NBRC 13994.</title>
        <authorList>
            <person name="Komaki H."/>
            <person name="Tamura T."/>
        </authorList>
    </citation>
    <scope>NUCLEOTIDE SEQUENCE [LARGE SCALE GENOMIC DNA]</scope>
    <source>
        <strain evidence="2 3">NBRC 13994</strain>
    </source>
</reference>
<accession>A0ABQ3YAK2</accession>
<protein>
    <recommendedName>
        <fullName evidence="4">Alpha/beta hydrolase</fullName>
    </recommendedName>
</protein>
<evidence type="ECO:0000313" key="2">
    <source>
        <dbReference type="EMBL" id="GID77039.1"/>
    </source>
</evidence>
<dbReference type="Proteomes" id="UP000609879">
    <property type="component" value="Unassembled WGS sequence"/>
</dbReference>
<comment type="caution">
    <text evidence="2">The sequence shown here is derived from an EMBL/GenBank/DDBJ whole genome shotgun (WGS) entry which is preliminary data.</text>
</comment>
<evidence type="ECO:0000256" key="1">
    <source>
        <dbReference type="SAM" id="MobiDB-lite"/>
    </source>
</evidence>
<evidence type="ECO:0008006" key="4">
    <source>
        <dbReference type="Google" id="ProtNLM"/>
    </source>
</evidence>
<name>A0ABQ3YAK2_9ACTN</name>
<evidence type="ECO:0000313" key="3">
    <source>
        <dbReference type="Proteomes" id="UP000609879"/>
    </source>
</evidence>
<sequence length="195" mass="21093">MMDLLDATRQASAVVERETADPAVRPGSRSRLLSHGSRTERAVLATWLAQNSADVVRHLLLLSPFFGPDPRQAPAWAVRPLTFLYGRGLLPDRVTSRGYSLTAVTRYLAIAHRLPGPPRRTRLRSLAVVISETDGVVDPVAAFAVPRRIAAACGIRLRTHTLPASLGVGHDTLALIGPGAAGLRERYIELSEGRP</sequence>